<organism evidence="2 3">
    <name type="scientific">Ephemerocybe angulata</name>
    <dbReference type="NCBI Taxonomy" id="980116"/>
    <lineage>
        <taxon>Eukaryota</taxon>
        <taxon>Fungi</taxon>
        <taxon>Dikarya</taxon>
        <taxon>Basidiomycota</taxon>
        <taxon>Agaricomycotina</taxon>
        <taxon>Agaricomycetes</taxon>
        <taxon>Agaricomycetidae</taxon>
        <taxon>Agaricales</taxon>
        <taxon>Agaricineae</taxon>
        <taxon>Psathyrellaceae</taxon>
        <taxon>Ephemerocybe</taxon>
    </lineage>
</organism>
<dbReference type="Proteomes" id="UP000521943">
    <property type="component" value="Unassembled WGS sequence"/>
</dbReference>
<name>A0A8H6M5L0_9AGAR</name>
<sequence>MSGNNRFIHYSDIGVYCERSSGFYSRLSSSATRRRCLFSVTSRIVFIVADDEQLPVSPLLNIVWTVLVVYPSRKCEDQLENLEAEKPGYAVIPHQDNRTIRSQIDIIKLCTLSAASKPYNQHHLSSITMPSHSSPGSRITPFTVGAATYLTSEQPLRHFETLQPASLLVIYAPGREDGHLTCASLCRAIPCLFSSHPDPASITTVAIVVAFVSTLLKTTLESSSTTTTQPFAVEDASVGRPFDFDSPAASSKPPHRHHETLQPASLVPLVTLQQVSSSLANGVDRWRRRLLTGLWHCHIHQQSPLDVKAVLPRRALDSLQQVPWSNPPNHVPRLTFPVYRSILRCPSTSTRDCDWNAHHHIHQADASMLRPTIYGSLAPQLEAMVKDTTPAPSYIQQSASRCRDQRRAASSSIP</sequence>
<keyword evidence="3" id="KW-1185">Reference proteome</keyword>
<evidence type="ECO:0000313" key="2">
    <source>
        <dbReference type="EMBL" id="KAF6752237.1"/>
    </source>
</evidence>
<evidence type="ECO:0000313" key="3">
    <source>
        <dbReference type="Proteomes" id="UP000521943"/>
    </source>
</evidence>
<evidence type="ECO:0000256" key="1">
    <source>
        <dbReference type="SAM" id="MobiDB-lite"/>
    </source>
</evidence>
<feature type="region of interest" description="Disordered" evidence="1">
    <location>
        <begin position="395"/>
        <end position="414"/>
    </location>
</feature>
<protein>
    <submittedName>
        <fullName evidence="2">Uncharacterized protein</fullName>
    </submittedName>
</protein>
<accession>A0A8H6M5L0</accession>
<proteinExistence type="predicted"/>
<dbReference type="AlphaFoldDB" id="A0A8H6M5L0"/>
<reference evidence="2 3" key="1">
    <citation type="submission" date="2020-07" db="EMBL/GenBank/DDBJ databases">
        <title>Comparative genomics of pyrophilous fungi reveals a link between fire events and developmental genes.</title>
        <authorList>
            <consortium name="DOE Joint Genome Institute"/>
            <person name="Steindorff A.S."/>
            <person name="Carver A."/>
            <person name="Calhoun S."/>
            <person name="Stillman K."/>
            <person name="Liu H."/>
            <person name="Lipzen A."/>
            <person name="Pangilinan J."/>
            <person name="Labutti K."/>
            <person name="Bruns T.D."/>
            <person name="Grigoriev I.V."/>
        </authorList>
    </citation>
    <scope>NUCLEOTIDE SEQUENCE [LARGE SCALE GENOMIC DNA]</scope>
    <source>
        <strain evidence="2 3">CBS 144469</strain>
    </source>
</reference>
<comment type="caution">
    <text evidence="2">The sequence shown here is derived from an EMBL/GenBank/DDBJ whole genome shotgun (WGS) entry which is preliminary data.</text>
</comment>
<dbReference type="EMBL" id="JACGCI010000045">
    <property type="protein sequence ID" value="KAF6752237.1"/>
    <property type="molecule type" value="Genomic_DNA"/>
</dbReference>
<gene>
    <name evidence="2" type="ORF">DFP72DRAFT_1070553</name>
</gene>